<feature type="transmembrane region" description="Helical" evidence="1">
    <location>
        <begin position="174"/>
        <end position="193"/>
    </location>
</feature>
<dbReference type="EMBL" id="JBHTOF010000010">
    <property type="protein sequence ID" value="MFD1464562.1"/>
    <property type="molecule type" value="Genomic_DNA"/>
</dbReference>
<keyword evidence="1" id="KW-1133">Transmembrane helix</keyword>
<feature type="transmembrane region" description="Helical" evidence="1">
    <location>
        <begin position="100"/>
        <end position="124"/>
    </location>
</feature>
<name>A0ABW4DKN9_9LACO</name>
<feature type="transmembrane region" description="Helical" evidence="1">
    <location>
        <begin position="214"/>
        <end position="233"/>
    </location>
</feature>
<organism evidence="2 3">
    <name type="scientific">Lapidilactobacillus mulanensis</name>
    <dbReference type="NCBI Taxonomy" id="2485999"/>
    <lineage>
        <taxon>Bacteria</taxon>
        <taxon>Bacillati</taxon>
        <taxon>Bacillota</taxon>
        <taxon>Bacilli</taxon>
        <taxon>Lactobacillales</taxon>
        <taxon>Lactobacillaceae</taxon>
        <taxon>Lapidilactobacillus</taxon>
    </lineage>
</organism>
<sequence>MRIRAVFQDYFFIQKIDRAKKINGLYYSLQKIPLLGHKLPNKLYNALGLKEIWNAILLGVNILWKPIGSALTLAVCYLAAALIGNGLINDVDNIFKFDSATLNLTIAFWIILSPMIGHGFTSLIRSLDETSLATMISFQLDRLNFVCSQLYVDVIKTLLAYLPAFILLNLLTHVSPLLLWNGYVSLIALSLLGESIQRWEYQRHPEKDGRIRDVLLFIALVMALIALAIFQFSQQQSSIFATPFYSVFLMLSGLFFISTLRRTSTSNYIYRLVETGLADKNSQSEITSNQYVSQGLALQKKLTLDDKTVLEPLKSKQAVNELLFRRYRPVLRKGFLFRLGAIALIGIAGIVVELLGLFAFTDQTFISVVPFLFFGMYVTSYGKNIVQMCFVNCDIAMLYYPFYREGRVILAGLFYRFKQTLIYNGTIAGLTFILLALIMWASTAAFSWSILLLLAIVLLSLTLLFSFHELFIYYLLQPFTSEMQVVNPAYKIVSGILYWIAYMNWQIATGTLLYAIILAAVSLVYVGVGAVIIYRQAPKTFRIKN</sequence>
<reference evidence="3" key="1">
    <citation type="journal article" date="2019" name="Int. J. Syst. Evol. Microbiol.">
        <title>The Global Catalogue of Microorganisms (GCM) 10K type strain sequencing project: providing services to taxonomists for standard genome sequencing and annotation.</title>
        <authorList>
            <consortium name="The Broad Institute Genomics Platform"/>
            <consortium name="The Broad Institute Genome Sequencing Center for Infectious Disease"/>
            <person name="Wu L."/>
            <person name="Ma J."/>
        </authorList>
    </citation>
    <scope>NUCLEOTIDE SEQUENCE [LARGE SCALE GENOMIC DNA]</scope>
    <source>
        <strain evidence="3">CCM 8951</strain>
    </source>
</reference>
<feature type="transmembrane region" description="Helical" evidence="1">
    <location>
        <begin position="335"/>
        <end position="361"/>
    </location>
</feature>
<dbReference type="RefSeq" id="WP_125578742.1">
    <property type="nucleotide sequence ID" value="NZ_JBHTOF010000010.1"/>
</dbReference>
<dbReference type="Proteomes" id="UP001597244">
    <property type="component" value="Unassembled WGS sequence"/>
</dbReference>
<evidence type="ECO:0000313" key="3">
    <source>
        <dbReference type="Proteomes" id="UP001597244"/>
    </source>
</evidence>
<feature type="transmembrane region" description="Helical" evidence="1">
    <location>
        <begin position="145"/>
        <end position="168"/>
    </location>
</feature>
<accession>A0ABW4DKN9</accession>
<proteinExistence type="predicted"/>
<protein>
    <recommendedName>
        <fullName evidence="4">ABC transporter permease</fullName>
    </recommendedName>
</protein>
<feature type="transmembrane region" description="Helical" evidence="1">
    <location>
        <begin position="421"/>
        <end position="442"/>
    </location>
</feature>
<keyword evidence="1" id="KW-0472">Membrane</keyword>
<comment type="caution">
    <text evidence="2">The sequence shown here is derived from an EMBL/GenBank/DDBJ whole genome shotgun (WGS) entry which is preliminary data.</text>
</comment>
<keyword evidence="3" id="KW-1185">Reference proteome</keyword>
<keyword evidence="1" id="KW-0812">Transmembrane</keyword>
<feature type="transmembrane region" description="Helical" evidence="1">
    <location>
        <begin position="239"/>
        <end position="257"/>
    </location>
</feature>
<feature type="transmembrane region" description="Helical" evidence="1">
    <location>
        <begin position="511"/>
        <end position="534"/>
    </location>
</feature>
<feature type="transmembrane region" description="Helical" evidence="1">
    <location>
        <begin position="488"/>
        <end position="505"/>
    </location>
</feature>
<gene>
    <name evidence="2" type="ORF">ACFQ4L_00455</name>
</gene>
<evidence type="ECO:0008006" key="4">
    <source>
        <dbReference type="Google" id="ProtNLM"/>
    </source>
</evidence>
<feature type="transmembrane region" description="Helical" evidence="1">
    <location>
        <begin position="71"/>
        <end position="88"/>
    </location>
</feature>
<evidence type="ECO:0000256" key="1">
    <source>
        <dbReference type="SAM" id="Phobius"/>
    </source>
</evidence>
<evidence type="ECO:0000313" key="2">
    <source>
        <dbReference type="EMBL" id="MFD1464562.1"/>
    </source>
</evidence>
<feature type="transmembrane region" description="Helical" evidence="1">
    <location>
        <begin position="448"/>
        <end position="476"/>
    </location>
</feature>